<evidence type="ECO:0000256" key="4">
    <source>
        <dbReference type="SAM" id="MobiDB-lite"/>
    </source>
</evidence>
<gene>
    <name evidence="5" type="ORF">HKW66_Vig0146840</name>
</gene>
<keyword evidence="2" id="KW-0677">Repeat</keyword>
<feature type="repeat" description="PPR" evidence="3">
    <location>
        <begin position="522"/>
        <end position="556"/>
    </location>
</feature>
<feature type="region of interest" description="Disordered" evidence="4">
    <location>
        <begin position="76"/>
        <end position="97"/>
    </location>
</feature>
<dbReference type="EMBL" id="JABFOF010000008">
    <property type="protein sequence ID" value="KAG2384552.1"/>
    <property type="molecule type" value="Genomic_DNA"/>
</dbReference>
<protein>
    <submittedName>
        <fullName evidence="5">Pentatricopeptide repeat-containing protein</fullName>
    </submittedName>
</protein>
<feature type="repeat" description="PPR" evidence="3">
    <location>
        <begin position="251"/>
        <end position="286"/>
    </location>
</feature>
<evidence type="ECO:0000256" key="2">
    <source>
        <dbReference type="ARBA" id="ARBA00022737"/>
    </source>
</evidence>
<feature type="repeat" description="PPR" evidence="3">
    <location>
        <begin position="627"/>
        <end position="661"/>
    </location>
</feature>
<dbReference type="Pfam" id="PF01535">
    <property type="entry name" value="PPR"/>
    <property type="match status" value="1"/>
</dbReference>
<dbReference type="Pfam" id="PF12854">
    <property type="entry name" value="PPR_1"/>
    <property type="match status" value="1"/>
</dbReference>
<evidence type="ECO:0000313" key="5">
    <source>
        <dbReference type="EMBL" id="KAG2384552.1"/>
    </source>
</evidence>
<evidence type="ECO:0000256" key="1">
    <source>
        <dbReference type="ARBA" id="ARBA00007626"/>
    </source>
</evidence>
<sequence length="716" mass="81112">MEGTLFPNRPVLPAPAPRLTQQPSKFKPNFLPPQSPPPPPPSFQLDSLLQHLQHLSSVPITTPTLTLVPASKDNSTHFNNSLHSKQKKPSLASDPVVEQDQLDDAKFGFLSDKGKLLLNSIVGSPLHELNGFFNSVEFELLEVDFLSLLKALDLSGNWERALLLFEWGWLHFGSEQNLRLDNQVVELMVRIMGRESQHSIASKLFGLIPVEQYSLDVRAYTTVLHAYARTGKYKRAIVLFGKMNEFGLDPTLVTYNVMLDVYGKMGRSWSRILELLDEMRIKGLEFDEFTCSTVISACGREGMLDEARKFFAELKLNGYKPGTVTYNTMLQALSILKEMEDNNCPLDSVTYNELAATYVRAGFLDQGKAVIDTMTSKGIMPNAITYTTVIDAYGKKSRTEDVINVLCEMKLNGCAPNRATWNTMLVVCSEEGNWKAAESVILDMRSKGFKPNETSYSLMLPCYSKAGNVKGIQVIEKEIYDGHVFSSWILLRTLILSNHKCRHHRGMERAFNKLHKYGYKPDLVVINSMLSMYSRNKMFSKAHEMMHFIYENGLQPNLFTYNCLMDLYVREGECWKAEEILKGIQNSGPEPDVVSYNTVIKGFCRKGLMQEAIRVLSEMTTKGIQPTIVSYNTFLSGYVGMELFDEAIEVIRFMIEHNCRPNELTYKIVVDGYCKAGKHEQAMDFVSKIKEIDISLDDRYVKILGSCIRERMGSVL</sequence>
<evidence type="ECO:0000313" key="6">
    <source>
        <dbReference type="Proteomes" id="UP000743370"/>
    </source>
</evidence>
<feature type="repeat" description="PPR" evidence="3">
    <location>
        <begin position="382"/>
        <end position="416"/>
    </location>
</feature>
<reference evidence="5 6" key="1">
    <citation type="submission" date="2020-05" db="EMBL/GenBank/DDBJ databases">
        <title>Vigna angularis (adzuki bean) Var. LongXiaoDou No. 4 denovo assembly.</title>
        <authorList>
            <person name="Xiang H."/>
        </authorList>
    </citation>
    <scope>NUCLEOTIDE SEQUENCE [LARGE SCALE GENOMIC DNA]</scope>
    <source>
        <tissue evidence="5">Leaf</tissue>
    </source>
</reference>
<dbReference type="PROSITE" id="PS51375">
    <property type="entry name" value="PPR"/>
    <property type="match status" value="11"/>
</dbReference>
<feature type="compositionally biased region" description="Pro residues" evidence="4">
    <location>
        <begin position="30"/>
        <end position="42"/>
    </location>
</feature>
<dbReference type="Proteomes" id="UP000743370">
    <property type="component" value="Unassembled WGS sequence"/>
</dbReference>
<feature type="region of interest" description="Disordered" evidence="4">
    <location>
        <begin position="1"/>
        <end position="42"/>
    </location>
</feature>
<feature type="repeat" description="PPR" evidence="3">
    <location>
        <begin position="662"/>
        <end position="696"/>
    </location>
</feature>
<proteinExistence type="inferred from homology"/>
<feature type="repeat" description="PPR" evidence="3">
    <location>
        <begin position="557"/>
        <end position="591"/>
    </location>
</feature>
<dbReference type="PANTHER" id="PTHR47447:SF21">
    <property type="entry name" value="PENTACOTRIPEPTIDE-REPEAT REGION OF PRORP DOMAIN-CONTAINING PROTEIN"/>
    <property type="match status" value="1"/>
</dbReference>
<feature type="repeat" description="PPR" evidence="3">
    <location>
        <begin position="592"/>
        <end position="626"/>
    </location>
</feature>
<accession>A0A8T0JV53</accession>
<dbReference type="NCBIfam" id="TIGR00756">
    <property type="entry name" value="PPR"/>
    <property type="match status" value="10"/>
</dbReference>
<dbReference type="Pfam" id="PF13041">
    <property type="entry name" value="PPR_2"/>
    <property type="match status" value="4"/>
</dbReference>
<feature type="repeat" description="PPR" evidence="3">
    <location>
        <begin position="216"/>
        <end position="250"/>
    </location>
</feature>
<feature type="repeat" description="PPR" evidence="3">
    <location>
        <begin position="417"/>
        <end position="451"/>
    </location>
</feature>
<comment type="caution">
    <text evidence="5">The sequence shown here is derived from an EMBL/GenBank/DDBJ whole genome shotgun (WGS) entry which is preliminary data.</text>
</comment>
<organism evidence="5 6">
    <name type="scientific">Phaseolus angularis</name>
    <name type="common">Azuki bean</name>
    <name type="synonym">Vigna angularis</name>
    <dbReference type="NCBI Taxonomy" id="3914"/>
    <lineage>
        <taxon>Eukaryota</taxon>
        <taxon>Viridiplantae</taxon>
        <taxon>Streptophyta</taxon>
        <taxon>Embryophyta</taxon>
        <taxon>Tracheophyta</taxon>
        <taxon>Spermatophyta</taxon>
        <taxon>Magnoliopsida</taxon>
        <taxon>eudicotyledons</taxon>
        <taxon>Gunneridae</taxon>
        <taxon>Pentapetalae</taxon>
        <taxon>rosids</taxon>
        <taxon>fabids</taxon>
        <taxon>Fabales</taxon>
        <taxon>Fabaceae</taxon>
        <taxon>Papilionoideae</taxon>
        <taxon>50 kb inversion clade</taxon>
        <taxon>NPAAA clade</taxon>
        <taxon>indigoferoid/millettioid clade</taxon>
        <taxon>Phaseoleae</taxon>
        <taxon>Vigna</taxon>
    </lineage>
</organism>
<name>A0A8T0JV53_PHAAN</name>
<comment type="similarity">
    <text evidence="1">Belongs to the PPR family. P subfamily.</text>
</comment>
<dbReference type="InterPro" id="IPR002885">
    <property type="entry name" value="PPR_rpt"/>
</dbReference>
<dbReference type="InterPro" id="IPR011990">
    <property type="entry name" value="TPR-like_helical_dom_sf"/>
</dbReference>
<feature type="repeat" description="PPR" evidence="3">
    <location>
        <begin position="287"/>
        <end position="321"/>
    </location>
</feature>
<dbReference type="Pfam" id="PF13812">
    <property type="entry name" value="PPR_3"/>
    <property type="match status" value="1"/>
</dbReference>
<dbReference type="PANTHER" id="PTHR47447">
    <property type="entry name" value="OS03G0856100 PROTEIN"/>
    <property type="match status" value="1"/>
</dbReference>
<dbReference type="Gene3D" id="1.25.40.10">
    <property type="entry name" value="Tetratricopeptide repeat domain"/>
    <property type="match status" value="5"/>
</dbReference>
<dbReference type="AlphaFoldDB" id="A0A8T0JV53"/>
<feature type="repeat" description="PPR" evidence="3">
    <location>
        <begin position="347"/>
        <end position="381"/>
    </location>
</feature>
<evidence type="ECO:0000256" key="3">
    <source>
        <dbReference type="PROSITE-ProRule" id="PRU00708"/>
    </source>
</evidence>
<dbReference type="FunFam" id="1.25.40.10:FF:000530">
    <property type="entry name" value="Pentatricopeptide repeat-containing protein At1g74850, chloroplastic"/>
    <property type="match status" value="1"/>
</dbReference>